<dbReference type="EMBL" id="LXQA010771339">
    <property type="protein sequence ID" value="MCI70231.1"/>
    <property type="molecule type" value="Genomic_DNA"/>
</dbReference>
<evidence type="ECO:0000313" key="1">
    <source>
        <dbReference type="EMBL" id="MCI70231.1"/>
    </source>
</evidence>
<keyword evidence="2" id="KW-1185">Reference proteome</keyword>
<accession>A0A392U9P8</accession>
<comment type="caution">
    <text evidence="1">The sequence shown here is derived from an EMBL/GenBank/DDBJ whole genome shotgun (WGS) entry which is preliminary data.</text>
</comment>
<dbReference type="AlphaFoldDB" id="A0A392U9P8"/>
<reference evidence="1 2" key="1">
    <citation type="journal article" date="2018" name="Front. Plant Sci.">
        <title>Red Clover (Trifolium pratense) and Zigzag Clover (T. medium) - A Picture of Genomic Similarities and Differences.</title>
        <authorList>
            <person name="Dluhosova J."/>
            <person name="Istvanek J."/>
            <person name="Nedelnik J."/>
            <person name="Repkova J."/>
        </authorList>
    </citation>
    <scope>NUCLEOTIDE SEQUENCE [LARGE SCALE GENOMIC DNA]</scope>
    <source>
        <strain evidence="2">cv. 10/8</strain>
        <tissue evidence="1">Leaf</tissue>
    </source>
</reference>
<feature type="non-terminal residue" evidence="1">
    <location>
        <position position="1"/>
    </location>
</feature>
<name>A0A392U9P8_9FABA</name>
<organism evidence="1 2">
    <name type="scientific">Trifolium medium</name>
    <dbReference type="NCBI Taxonomy" id="97028"/>
    <lineage>
        <taxon>Eukaryota</taxon>
        <taxon>Viridiplantae</taxon>
        <taxon>Streptophyta</taxon>
        <taxon>Embryophyta</taxon>
        <taxon>Tracheophyta</taxon>
        <taxon>Spermatophyta</taxon>
        <taxon>Magnoliopsida</taxon>
        <taxon>eudicotyledons</taxon>
        <taxon>Gunneridae</taxon>
        <taxon>Pentapetalae</taxon>
        <taxon>rosids</taxon>
        <taxon>fabids</taxon>
        <taxon>Fabales</taxon>
        <taxon>Fabaceae</taxon>
        <taxon>Papilionoideae</taxon>
        <taxon>50 kb inversion clade</taxon>
        <taxon>NPAAA clade</taxon>
        <taxon>Hologalegina</taxon>
        <taxon>IRL clade</taxon>
        <taxon>Trifolieae</taxon>
        <taxon>Trifolium</taxon>
    </lineage>
</organism>
<proteinExistence type="predicted"/>
<dbReference type="Proteomes" id="UP000265520">
    <property type="component" value="Unassembled WGS sequence"/>
</dbReference>
<evidence type="ECO:0000313" key="2">
    <source>
        <dbReference type="Proteomes" id="UP000265520"/>
    </source>
</evidence>
<protein>
    <submittedName>
        <fullName evidence="1">Uncharacterized protein</fullName>
    </submittedName>
</protein>
<sequence length="58" mass="6158">SGVPRYHRGAASRPVPALGRFGLCLVASGDGSVAPGEVTVHRVDFCPFLHPKLILNDF</sequence>